<proteinExistence type="predicted"/>
<keyword evidence="1" id="KW-0812">Transmembrane</keyword>
<gene>
    <name evidence="2" type="ORF">LCGC14_2771100</name>
</gene>
<dbReference type="AlphaFoldDB" id="A0A0F8YW28"/>
<dbReference type="EMBL" id="LAZR01051207">
    <property type="protein sequence ID" value="KKK85657.1"/>
    <property type="molecule type" value="Genomic_DNA"/>
</dbReference>
<comment type="caution">
    <text evidence="2">The sequence shown here is derived from an EMBL/GenBank/DDBJ whole genome shotgun (WGS) entry which is preliminary data.</text>
</comment>
<feature type="non-terminal residue" evidence="2">
    <location>
        <position position="355"/>
    </location>
</feature>
<feature type="transmembrane region" description="Helical" evidence="1">
    <location>
        <begin position="21"/>
        <end position="43"/>
    </location>
</feature>
<name>A0A0F8YW28_9ZZZZ</name>
<evidence type="ECO:0000256" key="1">
    <source>
        <dbReference type="SAM" id="Phobius"/>
    </source>
</evidence>
<accession>A0A0F8YW28</accession>
<evidence type="ECO:0000313" key="2">
    <source>
        <dbReference type="EMBL" id="KKK85657.1"/>
    </source>
</evidence>
<protein>
    <submittedName>
        <fullName evidence="2">Uncharacterized protein</fullName>
    </submittedName>
</protein>
<organism evidence="2">
    <name type="scientific">marine sediment metagenome</name>
    <dbReference type="NCBI Taxonomy" id="412755"/>
    <lineage>
        <taxon>unclassified sequences</taxon>
        <taxon>metagenomes</taxon>
        <taxon>ecological metagenomes</taxon>
    </lineage>
</organism>
<reference evidence="2" key="1">
    <citation type="journal article" date="2015" name="Nature">
        <title>Complex archaea that bridge the gap between prokaryotes and eukaryotes.</title>
        <authorList>
            <person name="Spang A."/>
            <person name="Saw J.H."/>
            <person name="Jorgensen S.L."/>
            <person name="Zaremba-Niedzwiedzka K."/>
            <person name="Martijn J."/>
            <person name="Lind A.E."/>
            <person name="van Eijk R."/>
            <person name="Schleper C."/>
            <person name="Guy L."/>
            <person name="Ettema T.J."/>
        </authorList>
    </citation>
    <scope>NUCLEOTIDE SEQUENCE</scope>
</reference>
<keyword evidence="1" id="KW-1133">Transmembrane helix</keyword>
<keyword evidence="1" id="KW-0472">Membrane</keyword>
<sequence length="355" mass="40630">MEKVNFIKEYQREQMRPDRLQLSKTFFSLILLIIIGLPFVVMFSPENNYNRIEIDTVNDSVSSSLPKDIRQSISSEEENIDSFDVNPKSGRWDVTETGVTDDRIIDGNLRLITTENETDSSSEYFMQRGLQKTDAKIDYRYKALMDNSSQYFRDVLGDSADFEEGDRESFTTNFFNPQSITIENGIISWSTNGDANRDGIKAIIPTTGEEVYYTLEFRAKVDVADTLIIGYDGSDFFDIEPIGTEWTVFIQDYSFFDTTDRVGFYLDDNGVNTIYIDYVKLIGDLDYATHVEGEIEDTWDWEDSQEYFFTEEGNVSDFNDGTTENWLAVSATELLNNLNNEYLNITSDGVPGGDL</sequence>